<dbReference type="GO" id="GO:0007165">
    <property type="term" value="P:signal transduction"/>
    <property type="evidence" value="ECO:0007669"/>
    <property type="project" value="UniProtKB-KW"/>
</dbReference>
<evidence type="ECO:0000256" key="3">
    <source>
        <dbReference type="ARBA" id="ARBA00022692"/>
    </source>
</evidence>
<dbReference type="InterPro" id="IPR004117">
    <property type="entry name" value="7tm6_olfct_rcpt"/>
</dbReference>
<comment type="subcellular location">
    <subcellularLocation>
        <location evidence="1">Membrane</location>
        <topology evidence="1">Multi-pass membrane protein</topology>
    </subcellularLocation>
</comment>
<dbReference type="AlphaFoldDB" id="A0A8S1DI90"/>
<dbReference type="GO" id="GO:0004984">
    <property type="term" value="F:olfactory receptor activity"/>
    <property type="evidence" value="ECO:0007669"/>
    <property type="project" value="InterPro"/>
</dbReference>
<feature type="transmembrane region" description="Helical" evidence="9">
    <location>
        <begin position="71"/>
        <end position="91"/>
    </location>
</feature>
<keyword evidence="5 9" id="KW-1133">Transmembrane helix</keyword>
<evidence type="ECO:0000256" key="2">
    <source>
        <dbReference type="ARBA" id="ARBA00022606"/>
    </source>
</evidence>
<sequence>MSLDSLVFFFYLIISQEILILKNTLEFIILPRNIKIILPVKKTNPELKQWLELRKKIVALADQTNDFFSPVMALVISMSTISICSHTFTAANYATSLTIVSVLFMYIFWVGTQIFCYCMVGQILRNCSDALNKEIYRLPWMENFSTHCYAMIPILHMISVDSQQSFAVKISTLLTFNYEFFISIISFVLTYFFVLYQFSDSE</sequence>
<evidence type="ECO:0000256" key="6">
    <source>
        <dbReference type="ARBA" id="ARBA00023136"/>
    </source>
</evidence>
<keyword evidence="3 9" id="KW-0812">Transmembrane</keyword>
<dbReference type="OrthoDB" id="7696577at2759"/>
<evidence type="ECO:0000256" key="5">
    <source>
        <dbReference type="ARBA" id="ARBA00022989"/>
    </source>
</evidence>
<evidence type="ECO:0000256" key="1">
    <source>
        <dbReference type="ARBA" id="ARBA00004141"/>
    </source>
</evidence>
<protein>
    <submittedName>
        <fullName evidence="10">Uncharacterized protein</fullName>
    </submittedName>
</protein>
<keyword evidence="6 9" id="KW-0472">Membrane</keyword>
<proteinExistence type="predicted"/>
<evidence type="ECO:0000256" key="9">
    <source>
        <dbReference type="SAM" id="Phobius"/>
    </source>
</evidence>
<keyword evidence="11" id="KW-1185">Reference proteome</keyword>
<evidence type="ECO:0000256" key="7">
    <source>
        <dbReference type="ARBA" id="ARBA00023170"/>
    </source>
</evidence>
<name>A0A8S1DI90_9INSE</name>
<dbReference type="EMBL" id="CADEPI010000256">
    <property type="protein sequence ID" value="CAB3382080.1"/>
    <property type="molecule type" value="Genomic_DNA"/>
</dbReference>
<dbReference type="PANTHER" id="PTHR21137">
    <property type="entry name" value="ODORANT RECEPTOR"/>
    <property type="match status" value="1"/>
</dbReference>
<dbReference type="Pfam" id="PF02949">
    <property type="entry name" value="7tm_6"/>
    <property type="match status" value="1"/>
</dbReference>
<organism evidence="10 11">
    <name type="scientific">Cloeon dipterum</name>
    <dbReference type="NCBI Taxonomy" id="197152"/>
    <lineage>
        <taxon>Eukaryota</taxon>
        <taxon>Metazoa</taxon>
        <taxon>Ecdysozoa</taxon>
        <taxon>Arthropoda</taxon>
        <taxon>Hexapoda</taxon>
        <taxon>Insecta</taxon>
        <taxon>Pterygota</taxon>
        <taxon>Palaeoptera</taxon>
        <taxon>Ephemeroptera</taxon>
        <taxon>Pisciforma</taxon>
        <taxon>Baetidae</taxon>
        <taxon>Cloeon</taxon>
    </lineage>
</organism>
<evidence type="ECO:0000256" key="4">
    <source>
        <dbReference type="ARBA" id="ARBA00022725"/>
    </source>
</evidence>
<evidence type="ECO:0000313" key="11">
    <source>
        <dbReference type="Proteomes" id="UP000494165"/>
    </source>
</evidence>
<evidence type="ECO:0000256" key="8">
    <source>
        <dbReference type="ARBA" id="ARBA00023224"/>
    </source>
</evidence>
<keyword evidence="4" id="KW-0552">Olfaction</keyword>
<feature type="transmembrane region" description="Helical" evidence="9">
    <location>
        <begin position="180"/>
        <end position="198"/>
    </location>
</feature>
<keyword evidence="7" id="KW-0675">Receptor</keyword>
<evidence type="ECO:0000313" key="10">
    <source>
        <dbReference type="EMBL" id="CAB3382080.1"/>
    </source>
</evidence>
<accession>A0A8S1DI90</accession>
<dbReference type="GO" id="GO:0005886">
    <property type="term" value="C:plasma membrane"/>
    <property type="evidence" value="ECO:0007669"/>
    <property type="project" value="TreeGrafter"/>
</dbReference>
<feature type="transmembrane region" description="Helical" evidence="9">
    <location>
        <begin position="97"/>
        <end position="120"/>
    </location>
</feature>
<reference evidence="10 11" key="1">
    <citation type="submission" date="2020-04" db="EMBL/GenBank/DDBJ databases">
        <authorList>
            <person name="Alioto T."/>
            <person name="Alioto T."/>
            <person name="Gomez Garrido J."/>
        </authorList>
    </citation>
    <scope>NUCLEOTIDE SEQUENCE [LARGE SCALE GENOMIC DNA]</scope>
</reference>
<keyword evidence="8" id="KW-0807">Transducer</keyword>
<feature type="transmembrane region" description="Helical" evidence="9">
    <location>
        <begin position="140"/>
        <end position="160"/>
    </location>
</feature>
<gene>
    <name evidence="10" type="ORF">CLODIP_2_CD13185</name>
</gene>
<dbReference type="Proteomes" id="UP000494165">
    <property type="component" value="Unassembled WGS sequence"/>
</dbReference>
<dbReference type="GO" id="GO:0005549">
    <property type="term" value="F:odorant binding"/>
    <property type="evidence" value="ECO:0007669"/>
    <property type="project" value="InterPro"/>
</dbReference>
<keyword evidence="2" id="KW-0716">Sensory transduction</keyword>
<feature type="transmembrane region" description="Helical" evidence="9">
    <location>
        <begin position="6"/>
        <end position="25"/>
    </location>
</feature>
<comment type="caution">
    <text evidence="10">The sequence shown here is derived from an EMBL/GenBank/DDBJ whole genome shotgun (WGS) entry which is preliminary data.</text>
</comment>